<gene>
    <name evidence="2" type="ORF">GCM10023230_29600</name>
</gene>
<protein>
    <submittedName>
        <fullName evidence="2">YchJ family metal-binding protein</fullName>
    </submittedName>
</protein>
<dbReference type="Pfam" id="PF17775">
    <property type="entry name" value="YchJ_M-like"/>
    <property type="match status" value="1"/>
</dbReference>
<dbReference type="PANTHER" id="PTHR33747">
    <property type="entry name" value="UPF0225 PROTEIN SCO1677"/>
    <property type="match status" value="1"/>
</dbReference>
<name>A0ABP9ABE8_9FLAO</name>
<dbReference type="RefSeq" id="WP_264543087.1">
    <property type="nucleotide sequence ID" value="NZ_BAABIP010000022.1"/>
</dbReference>
<reference evidence="3" key="1">
    <citation type="journal article" date="2019" name="Int. J. Syst. Evol. Microbiol.">
        <title>The Global Catalogue of Microorganisms (GCM) 10K type strain sequencing project: providing services to taxonomists for standard genome sequencing and annotation.</title>
        <authorList>
            <consortium name="The Broad Institute Genomics Platform"/>
            <consortium name="The Broad Institute Genome Sequencing Center for Infectious Disease"/>
            <person name="Wu L."/>
            <person name="Ma J."/>
        </authorList>
    </citation>
    <scope>NUCLEOTIDE SEQUENCE [LARGE SCALE GENOMIC DNA]</scope>
    <source>
        <strain evidence="3">JCM 18198</strain>
    </source>
</reference>
<proteinExistence type="predicted"/>
<dbReference type="InterPro" id="IPR048469">
    <property type="entry name" value="YchJ-like_M"/>
</dbReference>
<organism evidence="2 3">
    <name type="scientific">Flavobacterium hankyongi</name>
    <dbReference type="NCBI Taxonomy" id="1176532"/>
    <lineage>
        <taxon>Bacteria</taxon>
        <taxon>Pseudomonadati</taxon>
        <taxon>Bacteroidota</taxon>
        <taxon>Flavobacteriia</taxon>
        <taxon>Flavobacteriales</taxon>
        <taxon>Flavobacteriaceae</taxon>
        <taxon>Flavobacterium</taxon>
    </lineage>
</organism>
<sequence>MSSNCYCGKTLSFEDCCKPIIEGKKKASSAEDLMRSRYSAFATGAADYLVKTTHISTRKFHKKDDILNWSKSNQWIRLEVLEATETTVTFKAYYLDERLKAQIHYEKSTFALENGIWFYVDGEFN</sequence>
<evidence type="ECO:0000259" key="1">
    <source>
        <dbReference type="Pfam" id="PF17775"/>
    </source>
</evidence>
<feature type="domain" description="YchJ-like middle NTF2-like" evidence="1">
    <location>
        <begin position="29"/>
        <end position="122"/>
    </location>
</feature>
<dbReference type="Gene3D" id="3.10.450.50">
    <property type="match status" value="1"/>
</dbReference>
<evidence type="ECO:0000313" key="2">
    <source>
        <dbReference type="EMBL" id="GAA4776580.1"/>
    </source>
</evidence>
<keyword evidence="3" id="KW-1185">Reference proteome</keyword>
<evidence type="ECO:0000313" key="3">
    <source>
        <dbReference type="Proteomes" id="UP001500141"/>
    </source>
</evidence>
<dbReference type="PANTHER" id="PTHR33747:SF1">
    <property type="entry name" value="ADENYLATE CYCLASE-ASSOCIATED CAP C-TERMINAL DOMAIN-CONTAINING PROTEIN"/>
    <property type="match status" value="1"/>
</dbReference>
<dbReference type="InterPro" id="IPR032710">
    <property type="entry name" value="NTF2-like_dom_sf"/>
</dbReference>
<dbReference type="Proteomes" id="UP001500141">
    <property type="component" value="Unassembled WGS sequence"/>
</dbReference>
<dbReference type="SUPFAM" id="SSF54427">
    <property type="entry name" value="NTF2-like"/>
    <property type="match status" value="1"/>
</dbReference>
<dbReference type="EMBL" id="BAABIP010000022">
    <property type="protein sequence ID" value="GAA4776580.1"/>
    <property type="molecule type" value="Genomic_DNA"/>
</dbReference>
<accession>A0ABP9ABE8</accession>
<comment type="caution">
    <text evidence="2">The sequence shown here is derived from an EMBL/GenBank/DDBJ whole genome shotgun (WGS) entry which is preliminary data.</text>
</comment>